<protein>
    <recommendedName>
        <fullName evidence="2">DUF7918 domain-containing protein</fullName>
    </recommendedName>
</protein>
<feature type="region of interest" description="Disordered" evidence="1">
    <location>
        <begin position="232"/>
        <end position="278"/>
    </location>
</feature>
<comment type="caution">
    <text evidence="3">The sequence shown here is derived from an EMBL/GenBank/DDBJ whole genome shotgun (WGS) entry which is preliminary data.</text>
</comment>
<evidence type="ECO:0000259" key="2">
    <source>
        <dbReference type="Pfam" id="PF25534"/>
    </source>
</evidence>
<dbReference type="InterPro" id="IPR057678">
    <property type="entry name" value="DUF7918"/>
</dbReference>
<evidence type="ECO:0000256" key="1">
    <source>
        <dbReference type="SAM" id="MobiDB-lite"/>
    </source>
</evidence>
<dbReference type="PANTHER" id="PTHR36223">
    <property type="entry name" value="BETA-LACTAMASE-TYPE TRANSPEPTIDASE FOLD DOMAIN CONTAINING PROTEIN"/>
    <property type="match status" value="1"/>
</dbReference>
<dbReference type="OrthoDB" id="3364132at2759"/>
<dbReference type="Proteomes" id="UP000279259">
    <property type="component" value="Unassembled WGS sequence"/>
</dbReference>
<evidence type="ECO:0000313" key="4">
    <source>
        <dbReference type="Proteomes" id="UP000279259"/>
    </source>
</evidence>
<accession>A0A427YU73</accession>
<gene>
    <name evidence="3" type="ORF">EHS25_004493</name>
</gene>
<dbReference type="EMBL" id="RSCD01000002">
    <property type="protein sequence ID" value="RSH94688.1"/>
    <property type="molecule type" value="Genomic_DNA"/>
</dbReference>
<name>A0A427YU73_9TREE</name>
<organism evidence="3 4">
    <name type="scientific">Saitozyma podzolica</name>
    <dbReference type="NCBI Taxonomy" id="1890683"/>
    <lineage>
        <taxon>Eukaryota</taxon>
        <taxon>Fungi</taxon>
        <taxon>Dikarya</taxon>
        <taxon>Basidiomycota</taxon>
        <taxon>Agaricomycotina</taxon>
        <taxon>Tremellomycetes</taxon>
        <taxon>Tremellales</taxon>
        <taxon>Trimorphomycetaceae</taxon>
        <taxon>Saitozyma</taxon>
    </lineage>
</organism>
<evidence type="ECO:0000313" key="3">
    <source>
        <dbReference type="EMBL" id="RSH94688.1"/>
    </source>
</evidence>
<dbReference type="STRING" id="1890683.A0A427YU73"/>
<proteinExistence type="predicted"/>
<dbReference type="PANTHER" id="PTHR36223:SF1">
    <property type="entry name" value="TRANSCRIPTION ELONGATION FACTOR EAF N-TERMINAL DOMAIN-CONTAINING PROTEIN"/>
    <property type="match status" value="1"/>
</dbReference>
<feature type="domain" description="DUF7918" evidence="2">
    <location>
        <begin position="18"/>
        <end position="233"/>
    </location>
</feature>
<keyword evidence="4" id="KW-1185">Reference proteome</keyword>
<sequence>MKLEGEFDGWEVWIQNKQGVRLNEYQPTSRAGANPVYDPPIRECYVECEEGQEFSIAIKRPDNWALSRPNPSSINADVSAVAHADGRFLRNLIWRSRGENPMPIGTALEQKGNQWYETTFRFSAINLTDDLSQATKDKSLLESLGTVRIDLWFGQCGDPIAGLPRVSEELNMKPIAEKSKKGMIGQTVSAGDTTAIPVPGIVQFSRRNYLRADCRVVFQYRTRGLLMARRIIEPPHGSPGARDQTGGMKRNRRDSSETVGRDLSAQPRRSKRIKEHEAQVTMLRNNPCKVEHVIEELARSSKDKPIDLTDD</sequence>
<reference evidence="3 4" key="1">
    <citation type="submission" date="2018-11" db="EMBL/GenBank/DDBJ databases">
        <title>Genome sequence of Saitozyma podzolica DSM 27192.</title>
        <authorList>
            <person name="Aliyu H."/>
            <person name="Gorte O."/>
            <person name="Ochsenreither K."/>
        </authorList>
    </citation>
    <scope>NUCLEOTIDE SEQUENCE [LARGE SCALE GENOMIC DNA]</scope>
    <source>
        <strain evidence="3 4">DSM 27192</strain>
    </source>
</reference>
<dbReference type="Pfam" id="PF25534">
    <property type="entry name" value="DUF7918"/>
    <property type="match status" value="1"/>
</dbReference>
<dbReference type="AlphaFoldDB" id="A0A427YU73"/>